<dbReference type="InterPro" id="IPR007803">
    <property type="entry name" value="Asp/Arg/Pro-Hydrxlase"/>
</dbReference>
<reference evidence="3 4" key="2">
    <citation type="journal article" date="2016" name="Appl. Microbiol. Biotechnol.">
        <title>Mutations improving production and secretion of extracellular lipase by Burkholderia glumae PG1.</title>
        <authorList>
            <person name="Knapp A."/>
            <person name="Voget S."/>
            <person name="Gao R."/>
            <person name="Zaburannyi N."/>
            <person name="Krysciak D."/>
            <person name="Breuer M."/>
            <person name="Hauer B."/>
            <person name="Streit W.R."/>
            <person name="Muller R."/>
            <person name="Daniel R."/>
            <person name="Jaeger K.E."/>
        </authorList>
    </citation>
    <scope>NUCLEOTIDE SEQUENCE [LARGE SCALE GENOMIC DNA]</scope>
    <source>
        <strain evidence="3 4">PG1</strain>
    </source>
</reference>
<reference evidence="4" key="1">
    <citation type="submission" date="2011-03" db="EMBL/GenBank/DDBJ databases">
        <authorList>
            <person name="Voget S."/>
            <person name="Streit W.R."/>
            <person name="Jaeger K.E."/>
            <person name="Daniel R."/>
        </authorList>
    </citation>
    <scope>NUCLEOTIDE SEQUENCE [LARGE SCALE GENOMIC DNA]</scope>
    <source>
        <strain evidence="4">PG1</strain>
    </source>
</reference>
<sequence length="296" mass="32569">MGNDSRFRIRARAARGASIPWPAERGARSRSTERLPMPDRSASFCRHAPEPASRPAFYPLEQFPRLAALAAKWEIIRDERQRLDAPMLEIDRVGKSHLQVYAETVEHIRAGGEYGWLKGWGEGAVSNADWTQYGLAVRDQPIPFAASRMPGTLQMLEEIAGIKVCALSRMLPNTLLNRHRHPELHDEGMHADAYHAGRGERARLCLPERGRPLQPEPGGQRDRVRRLARSLRAERVAAAAHDLLPGIRTRQADGAGGGLSAARLRKGPGADGAGEMRGPSCRTGCGRAKRLAIRAA</sequence>
<name>A0A0B6S7W3_BURPL</name>
<evidence type="ECO:0000259" key="2">
    <source>
        <dbReference type="Pfam" id="PF05118"/>
    </source>
</evidence>
<dbReference type="Proteomes" id="UP000031838">
    <property type="component" value="Chromosome 2"/>
</dbReference>
<evidence type="ECO:0000313" key="3">
    <source>
        <dbReference type="EMBL" id="AJK50539.1"/>
    </source>
</evidence>
<feature type="compositionally biased region" description="Basic and acidic residues" evidence="1">
    <location>
        <begin position="25"/>
        <end position="37"/>
    </location>
</feature>
<feature type="domain" description="Aspartyl/asparaginy/proline hydroxylase" evidence="2">
    <location>
        <begin position="72"/>
        <end position="182"/>
    </location>
</feature>
<dbReference type="Gene3D" id="2.60.120.330">
    <property type="entry name" value="B-lactam Antibiotic, Isopenicillin N Synthase, Chain"/>
    <property type="match status" value="1"/>
</dbReference>
<feature type="region of interest" description="Disordered" evidence="1">
    <location>
        <begin position="20"/>
        <end position="42"/>
    </location>
</feature>
<dbReference type="Pfam" id="PF05118">
    <property type="entry name" value="Asp_Arg_Hydrox"/>
    <property type="match status" value="1"/>
</dbReference>
<dbReference type="KEGG" id="bgp:BGL_2c24830"/>
<evidence type="ECO:0000256" key="1">
    <source>
        <dbReference type="SAM" id="MobiDB-lite"/>
    </source>
</evidence>
<dbReference type="InterPro" id="IPR027443">
    <property type="entry name" value="IPNS-like_sf"/>
</dbReference>
<organism evidence="3 4">
    <name type="scientific">Burkholderia plantarii</name>
    <dbReference type="NCBI Taxonomy" id="41899"/>
    <lineage>
        <taxon>Bacteria</taxon>
        <taxon>Pseudomonadati</taxon>
        <taxon>Pseudomonadota</taxon>
        <taxon>Betaproteobacteria</taxon>
        <taxon>Burkholderiales</taxon>
        <taxon>Burkholderiaceae</taxon>
        <taxon>Burkholderia</taxon>
    </lineage>
</organism>
<protein>
    <submittedName>
        <fullName evidence="3">Aspartyl/asparaginyl beta-hydoxylase</fullName>
    </submittedName>
</protein>
<dbReference type="AlphaFoldDB" id="A0A0B6S7W3"/>
<accession>A0A0B6S7W3</accession>
<keyword evidence="4" id="KW-1185">Reference proteome</keyword>
<dbReference type="EMBL" id="CP002581">
    <property type="protein sequence ID" value="AJK50539.1"/>
    <property type="molecule type" value="Genomic_DNA"/>
</dbReference>
<evidence type="ECO:0000313" key="4">
    <source>
        <dbReference type="Proteomes" id="UP000031838"/>
    </source>
</evidence>
<proteinExistence type="predicted"/>
<dbReference type="HOGENOM" id="CLU_939012_0_0_4"/>
<gene>
    <name evidence="3" type="ORF">BGL_2c24830</name>
</gene>